<evidence type="ECO:0000313" key="1">
    <source>
        <dbReference type="EMBL" id="MBR0798616.1"/>
    </source>
</evidence>
<name>A0ABS5FQI6_9BRAD</name>
<comment type="caution">
    <text evidence="1">The sequence shown here is derived from an EMBL/GenBank/DDBJ whole genome shotgun (WGS) entry which is preliminary data.</text>
</comment>
<evidence type="ECO:0000313" key="2">
    <source>
        <dbReference type="Proteomes" id="UP001315278"/>
    </source>
</evidence>
<proteinExistence type="predicted"/>
<dbReference type="EMBL" id="JAFCJH010000028">
    <property type="protein sequence ID" value="MBR0798616.1"/>
    <property type="molecule type" value="Genomic_DNA"/>
</dbReference>
<sequence>MTYLLVIEALTPQLLAAFRPAHSARSSGMTGPQKITFGDMRSMGVRGVLIY</sequence>
<gene>
    <name evidence="1" type="ORF">JQ615_24830</name>
</gene>
<dbReference type="Proteomes" id="UP001315278">
    <property type="component" value="Unassembled WGS sequence"/>
</dbReference>
<keyword evidence="2" id="KW-1185">Reference proteome</keyword>
<organism evidence="1 2">
    <name type="scientific">Bradyrhizobium jicamae</name>
    <dbReference type="NCBI Taxonomy" id="280332"/>
    <lineage>
        <taxon>Bacteria</taxon>
        <taxon>Pseudomonadati</taxon>
        <taxon>Pseudomonadota</taxon>
        <taxon>Alphaproteobacteria</taxon>
        <taxon>Hyphomicrobiales</taxon>
        <taxon>Nitrobacteraceae</taxon>
        <taxon>Bradyrhizobium</taxon>
    </lineage>
</organism>
<reference evidence="2" key="1">
    <citation type="journal article" date="2021" name="ISME J.">
        <title>Evolutionary origin and ecological implication of a unique nif island in free-living Bradyrhizobium lineages.</title>
        <authorList>
            <person name="Tao J."/>
        </authorList>
    </citation>
    <scope>NUCLEOTIDE SEQUENCE [LARGE SCALE GENOMIC DNA]</scope>
    <source>
        <strain evidence="2">SZCCT0434</strain>
    </source>
</reference>
<accession>A0ABS5FQI6</accession>
<protein>
    <submittedName>
        <fullName evidence="1">Uncharacterized protein</fullName>
    </submittedName>
</protein>
<dbReference type="RefSeq" id="WP_212493827.1">
    <property type="nucleotide sequence ID" value="NZ_JAFCJH010000028.1"/>
</dbReference>